<dbReference type="Gene3D" id="3.40.50.1820">
    <property type="entry name" value="alpha/beta hydrolase"/>
    <property type="match status" value="1"/>
</dbReference>
<dbReference type="GO" id="GO:0016787">
    <property type="term" value="F:hydrolase activity"/>
    <property type="evidence" value="ECO:0007669"/>
    <property type="project" value="UniProtKB-KW"/>
</dbReference>
<evidence type="ECO:0000259" key="2">
    <source>
        <dbReference type="Pfam" id="PF12146"/>
    </source>
</evidence>
<dbReference type="EMBL" id="BAAARJ010000007">
    <property type="protein sequence ID" value="GAA2609918.1"/>
    <property type="molecule type" value="Genomic_DNA"/>
</dbReference>
<dbReference type="InterPro" id="IPR029058">
    <property type="entry name" value="AB_hydrolase_fold"/>
</dbReference>
<dbReference type="PANTHER" id="PTHR43265">
    <property type="entry name" value="ESTERASE ESTD"/>
    <property type="match status" value="1"/>
</dbReference>
<evidence type="ECO:0000313" key="4">
    <source>
        <dbReference type="Proteomes" id="UP001501447"/>
    </source>
</evidence>
<dbReference type="InterPro" id="IPR053145">
    <property type="entry name" value="AB_hydrolase_Est10"/>
</dbReference>
<reference evidence="3 4" key="1">
    <citation type="journal article" date="2019" name="Int. J. Syst. Evol. Microbiol.">
        <title>The Global Catalogue of Microorganisms (GCM) 10K type strain sequencing project: providing services to taxonomists for standard genome sequencing and annotation.</title>
        <authorList>
            <consortium name="The Broad Institute Genomics Platform"/>
            <consortium name="The Broad Institute Genome Sequencing Center for Infectious Disease"/>
            <person name="Wu L."/>
            <person name="Ma J."/>
        </authorList>
    </citation>
    <scope>NUCLEOTIDE SEQUENCE [LARGE SCALE GENOMIC DNA]</scope>
    <source>
        <strain evidence="3 4">JCM 16373</strain>
    </source>
</reference>
<gene>
    <name evidence="3" type="ORF">GCM10009863_24310</name>
</gene>
<feature type="compositionally biased region" description="Low complexity" evidence="1">
    <location>
        <begin position="10"/>
        <end position="22"/>
    </location>
</feature>
<dbReference type="InterPro" id="IPR022742">
    <property type="entry name" value="Hydrolase_4"/>
</dbReference>
<proteinExistence type="predicted"/>
<dbReference type="Proteomes" id="UP001501447">
    <property type="component" value="Unassembled WGS sequence"/>
</dbReference>
<evidence type="ECO:0000313" key="3">
    <source>
        <dbReference type="EMBL" id="GAA2609918.1"/>
    </source>
</evidence>
<dbReference type="Pfam" id="PF12146">
    <property type="entry name" value="Hydrolase_4"/>
    <property type="match status" value="1"/>
</dbReference>
<comment type="caution">
    <text evidence="3">The sequence shown here is derived from an EMBL/GenBank/DDBJ whole genome shotgun (WGS) entry which is preliminary data.</text>
</comment>
<keyword evidence="4" id="KW-1185">Reference proteome</keyword>
<accession>A0ABN3Q0I6</accession>
<organism evidence="3 4">
    <name type="scientific">Streptomyces axinellae</name>
    <dbReference type="NCBI Taxonomy" id="552788"/>
    <lineage>
        <taxon>Bacteria</taxon>
        <taxon>Bacillati</taxon>
        <taxon>Actinomycetota</taxon>
        <taxon>Actinomycetes</taxon>
        <taxon>Kitasatosporales</taxon>
        <taxon>Streptomycetaceae</taxon>
        <taxon>Streptomyces</taxon>
    </lineage>
</organism>
<feature type="domain" description="Serine aminopeptidase S33" evidence="2">
    <location>
        <begin position="85"/>
        <end position="307"/>
    </location>
</feature>
<protein>
    <submittedName>
        <fullName evidence="3">Alpha/beta hydrolase</fullName>
    </submittedName>
</protein>
<sequence length="359" mass="38577">MGDIRNMLNTRTTSTTHTTGTTLATRDARDARDTEMTVIADDAVPLAGTLTLPDGPGPHPAALLHGSGPLDRDGDTAKLRMGLGAPLAAALASAGIAVLRYDRRGCGDTPGDWRTAGFTGNRRDAAAAVRALAAHPDIRADAIAVIGHSEGAVHAMSLGARTPEEQSPGTQPPDEQPEIKALVLLAGFARVGEDAFRWQGRSIARTLPAPARLLLPALRALAERQLTRVKNTTTDVARVLGVPVNARWMREMLRHDSRTDLAAIRAPVLAVTGDKDLQVNPADLDEIRRLVPGETEVHRVRDLTHLLRRDAGKPSMRSYGRLQREPVDPDLLAQVADWLGRQLHNTPRDTDAAQRTAPS</sequence>
<dbReference type="SUPFAM" id="SSF53474">
    <property type="entry name" value="alpha/beta-Hydrolases"/>
    <property type="match status" value="1"/>
</dbReference>
<evidence type="ECO:0000256" key="1">
    <source>
        <dbReference type="SAM" id="MobiDB-lite"/>
    </source>
</evidence>
<feature type="region of interest" description="Disordered" evidence="1">
    <location>
        <begin position="1"/>
        <end position="22"/>
    </location>
</feature>
<name>A0ABN3Q0I6_9ACTN</name>
<dbReference type="PANTHER" id="PTHR43265:SF1">
    <property type="entry name" value="ESTERASE ESTD"/>
    <property type="match status" value="1"/>
</dbReference>
<keyword evidence="3" id="KW-0378">Hydrolase</keyword>